<evidence type="ECO:0000313" key="3">
    <source>
        <dbReference type="Proteomes" id="UP001150924"/>
    </source>
</evidence>
<gene>
    <name evidence="2" type="ORF">OV079_49355</name>
</gene>
<dbReference type="RefSeq" id="WP_267777321.1">
    <property type="nucleotide sequence ID" value="NZ_JAPNKE010000002.1"/>
</dbReference>
<dbReference type="InterPro" id="IPR021228">
    <property type="entry name" value="BrxD"/>
</dbReference>
<reference evidence="2" key="1">
    <citation type="submission" date="2022-11" db="EMBL/GenBank/DDBJ databases">
        <title>Minimal conservation of predation-associated metabolite biosynthetic gene clusters underscores biosynthetic potential of Myxococcota including descriptions for ten novel species: Archangium lansinium sp. nov., Myxococcus landrumus sp. nov., Nannocystis bai.</title>
        <authorList>
            <person name="Ahearne A."/>
            <person name="Stevens C."/>
            <person name="Phillips K."/>
        </authorList>
    </citation>
    <scope>NUCLEOTIDE SEQUENCE</scope>
    <source>
        <strain evidence="2">Na p29</strain>
    </source>
</reference>
<name>A0A9X3J4N9_9BACT</name>
<dbReference type="Pfam" id="PF10923">
    <property type="entry name" value="BrxC_BrxD"/>
    <property type="match status" value="1"/>
</dbReference>
<protein>
    <submittedName>
        <fullName evidence="2">DUF2791 family P-loop domain-containing protein</fullName>
    </submittedName>
</protein>
<feature type="compositionally biased region" description="Low complexity" evidence="1">
    <location>
        <begin position="9"/>
        <end position="22"/>
    </location>
</feature>
<accession>A0A9X3J4N9</accession>
<keyword evidence="3" id="KW-1185">Reference proteome</keyword>
<evidence type="ECO:0000313" key="2">
    <source>
        <dbReference type="EMBL" id="MCY1013408.1"/>
    </source>
</evidence>
<proteinExistence type="predicted"/>
<feature type="region of interest" description="Disordered" evidence="1">
    <location>
        <begin position="1"/>
        <end position="24"/>
    </location>
</feature>
<comment type="caution">
    <text evidence="2">The sequence shown here is derived from an EMBL/GenBank/DDBJ whole genome shotgun (WGS) entry which is preliminary data.</text>
</comment>
<organism evidence="2 3">
    <name type="scientific">Nannocystis pusilla</name>
    <dbReference type="NCBI Taxonomy" id="889268"/>
    <lineage>
        <taxon>Bacteria</taxon>
        <taxon>Pseudomonadati</taxon>
        <taxon>Myxococcota</taxon>
        <taxon>Polyangia</taxon>
        <taxon>Nannocystales</taxon>
        <taxon>Nannocystaceae</taxon>
        <taxon>Nannocystis</taxon>
    </lineage>
</organism>
<dbReference type="AlphaFoldDB" id="A0A9X3J4N9"/>
<evidence type="ECO:0000256" key="1">
    <source>
        <dbReference type="SAM" id="MobiDB-lite"/>
    </source>
</evidence>
<dbReference type="EMBL" id="JAPNKE010000002">
    <property type="protein sequence ID" value="MCY1013408.1"/>
    <property type="molecule type" value="Genomic_DNA"/>
</dbReference>
<dbReference type="Proteomes" id="UP001150924">
    <property type="component" value="Unassembled WGS sequence"/>
</dbReference>
<sequence>MTGSASSTRAVSLASARPSSARPVRRGAPRAVALHLRRIYVPQDPERFLERITDAFIDRLVADVTAGFKGNVGVVPRQFLREFVTQMDLVDENPEYDPARDYAFKLPELSDLTAHEQHVITGQPLLIAEDATGEPVLKEDVW</sequence>